<name>A0A645D813_9ZZZZ</name>
<comment type="caution">
    <text evidence="1">The sequence shown here is derived from an EMBL/GenBank/DDBJ whole genome shotgun (WGS) entry which is preliminary data.</text>
</comment>
<gene>
    <name evidence="1" type="ORF">SDC9_132423</name>
</gene>
<organism evidence="1">
    <name type="scientific">bioreactor metagenome</name>
    <dbReference type="NCBI Taxonomy" id="1076179"/>
    <lineage>
        <taxon>unclassified sequences</taxon>
        <taxon>metagenomes</taxon>
        <taxon>ecological metagenomes</taxon>
    </lineage>
</organism>
<dbReference type="InterPro" id="IPR011852">
    <property type="entry name" value="TRAP_TAXI"/>
</dbReference>
<dbReference type="PANTHER" id="PTHR42941">
    <property type="entry name" value="SLL1037 PROTEIN"/>
    <property type="match status" value="1"/>
</dbReference>
<dbReference type="PANTHER" id="PTHR42941:SF1">
    <property type="entry name" value="SLL1037 PROTEIN"/>
    <property type="match status" value="1"/>
</dbReference>
<reference evidence="1" key="1">
    <citation type="submission" date="2019-08" db="EMBL/GenBank/DDBJ databases">
        <authorList>
            <person name="Kucharzyk K."/>
            <person name="Murdoch R.W."/>
            <person name="Higgins S."/>
            <person name="Loffler F."/>
        </authorList>
    </citation>
    <scope>NUCLEOTIDE SEQUENCE</scope>
</reference>
<accession>A0A645D813</accession>
<proteinExistence type="predicted"/>
<dbReference type="EMBL" id="VSSQ01033678">
    <property type="protein sequence ID" value="MPM85345.1"/>
    <property type="molecule type" value="Genomic_DNA"/>
</dbReference>
<dbReference type="AlphaFoldDB" id="A0A645D813"/>
<sequence>MTTSIVITIFVDESVPEDKVYEMTKVLWENIESLKGTHNAIKNIKIEDAVKNLADIPLHDGAARYYKEAGVLK</sequence>
<dbReference type="SUPFAM" id="SSF53850">
    <property type="entry name" value="Periplasmic binding protein-like II"/>
    <property type="match status" value="1"/>
</dbReference>
<dbReference type="Gene3D" id="3.40.190.10">
    <property type="entry name" value="Periplasmic binding protein-like II"/>
    <property type="match status" value="1"/>
</dbReference>
<dbReference type="Pfam" id="PF16868">
    <property type="entry name" value="NMT1_3"/>
    <property type="match status" value="1"/>
</dbReference>
<evidence type="ECO:0000313" key="1">
    <source>
        <dbReference type="EMBL" id="MPM85345.1"/>
    </source>
</evidence>
<protein>
    <submittedName>
        <fullName evidence="1">Uncharacterized protein</fullName>
    </submittedName>
</protein>